<proteinExistence type="predicted"/>
<name>A0AAN6V6B0_9PEZI</name>
<dbReference type="InterPro" id="IPR001810">
    <property type="entry name" value="F-box_dom"/>
</dbReference>
<sequence length="710" mass="79983">MDNAWCSDTYSGQHNAPPPTEIDDKMEHLISRSRNLLDDDQVTKAIRIVMEAVEICPCDPEGQGKQRHGKDKSCHIIQCMEAVKTNDPAALRQVAECPCTCGYPWPSCNNPQHALALDQLANCLDKAKQYTAALSTALSTVRLDPTSAVGYCRGGRILRYLLRSHSNDPNTPEMRAAAVATQNIGTIPSSVVLRDCLVRFVEIGVRLTSRYRQIPKDRYDTILQRMAHHLRSDVARRDPSRAMPPELMSLTFSFLSISDLIRCMLVSRSWNRLVNQDGLLWSHLSLSRPGNAKGFFSIFLGRHPQIYTFIIKDIVEFGLSPKKLFKILKGMPELRQLHLGHKGAGSYVLEDPSNTWNVLAKRLSKIGLTHLSLKSIKGVHSRILPFCRASLRVLDLVDTCEGLDLTPCSSALNNLKFLRITNNGREIYLDLARFVAFTPNLEEFCVSGPFQLGRSDVSSVSHGYKWPRLRRLVIDGAVNQDFAHFADFFLWDPVMPSILPLMPKALRSIELLGQHGLASSILSDNSDLDYNEKDESFPFIEVFRCISSPLTPEKLKKILSFSARNNRLQVLDIALDTKSFVPATPTDRFTPKRDLDFLACDSLHTLGLHDFNFYHDPHSLSPTRFDGQPFVDWLDLFPNVHTVYVYPGNWDNVLKLISALINHPQIKVIYQNVLAGVQWDAAKAAAKEKGKELNSTKRYVGPVWPAENWV</sequence>
<dbReference type="InterPro" id="IPR036047">
    <property type="entry name" value="F-box-like_dom_sf"/>
</dbReference>
<protein>
    <recommendedName>
        <fullName evidence="2">F-box domain-containing protein</fullName>
    </recommendedName>
</protein>
<dbReference type="PROSITE" id="PS50181">
    <property type="entry name" value="FBOX"/>
    <property type="match status" value="1"/>
</dbReference>
<dbReference type="SUPFAM" id="SSF48452">
    <property type="entry name" value="TPR-like"/>
    <property type="match status" value="1"/>
</dbReference>
<accession>A0AAN6V6B0</accession>
<evidence type="ECO:0000259" key="2">
    <source>
        <dbReference type="PROSITE" id="PS50181"/>
    </source>
</evidence>
<dbReference type="Proteomes" id="UP001302676">
    <property type="component" value="Unassembled WGS sequence"/>
</dbReference>
<organism evidence="3 4">
    <name type="scientific">Dichotomopilus funicola</name>
    <dbReference type="NCBI Taxonomy" id="1934379"/>
    <lineage>
        <taxon>Eukaryota</taxon>
        <taxon>Fungi</taxon>
        <taxon>Dikarya</taxon>
        <taxon>Ascomycota</taxon>
        <taxon>Pezizomycotina</taxon>
        <taxon>Sordariomycetes</taxon>
        <taxon>Sordariomycetidae</taxon>
        <taxon>Sordariales</taxon>
        <taxon>Chaetomiaceae</taxon>
        <taxon>Dichotomopilus</taxon>
    </lineage>
</organism>
<evidence type="ECO:0000256" key="1">
    <source>
        <dbReference type="SAM" id="MobiDB-lite"/>
    </source>
</evidence>
<gene>
    <name evidence="3" type="ORF">C8A04DRAFT_11618</name>
</gene>
<comment type="caution">
    <text evidence="3">The sequence shown here is derived from an EMBL/GenBank/DDBJ whole genome shotgun (WGS) entry which is preliminary data.</text>
</comment>
<feature type="domain" description="F-box" evidence="2">
    <location>
        <begin position="237"/>
        <end position="284"/>
    </location>
</feature>
<dbReference type="SMART" id="SM00256">
    <property type="entry name" value="FBOX"/>
    <property type="match status" value="1"/>
</dbReference>
<dbReference type="AlphaFoldDB" id="A0AAN6V6B0"/>
<dbReference type="RefSeq" id="XP_062637687.1">
    <property type="nucleotide sequence ID" value="XM_062777036.1"/>
</dbReference>
<feature type="compositionally biased region" description="Polar residues" evidence="1">
    <location>
        <begin position="1"/>
        <end position="14"/>
    </location>
</feature>
<reference evidence="3" key="1">
    <citation type="journal article" date="2023" name="Mol. Phylogenet. Evol.">
        <title>Genome-scale phylogeny and comparative genomics of the fungal order Sordariales.</title>
        <authorList>
            <person name="Hensen N."/>
            <person name="Bonometti L."/>
            <person name="Westerberg I."/>
            <person name="Brannstrom I.O."/>
            <person name="Guillou S."/>
            <person name="Cros-Aarteil S."/>
            <person name="Calhoun S."/>
            <person name="Haridas S."/>
            <person name="Kuo A."/>
            <person name="Mondo S."/>
            <person name="Pangilinan J."/>
            <person name="Riley R."/>
            <person name="LaButti K."/>
            <person name="Andreopoulos B."/>
            <person name="Lipzen A."/>
            <person name="Chen C."/>
            <person name="Yan M."/>
            <person name="Daum C."/>
            <person name="Ng V."/>
            <person name="Clum A."/>
            <person name="Steindorff A."/>
            <person name="Ohm R.A."/>
            <person name="Martin F."/>
            <person name="Silar P."/>
            <person name="Natvig D.O."/>
            <person name="Lalanne C."/>
            <person name="Gautier V."/>
            <person name="Ament-Velasquez S.L."/>
            <person name="Kruys A."/>
            <person name="Hutchinson M.I."/>
            <person name="Powell A.J."/>
            <person name="Barry K."/>
            <person name="Miller A.N."/>
            <person name="Grigoriev I.V."/>
            <person name="Debuchy R."/>
            <person name="Gladieux P."/>
            <person name="Hiltunen Thoren M."/>
            <person name="Johannesson H."/>
        </authorList>
    </citation>
    <scope>NUCLEOTIDE SEQUENCE</scope>
    <source>
        <strain evidence="3">CBS 141.50</strain>
    </source>
</reference>
<dbReference type="EMBL" id="MU853578">
    <property type="protein sequence ID" value="KAK4144316.1"/>
    <property type="molecule type" value="Genomic_DNA"/>
</dbReference>
<feature type="region of interest" description="Disordered" evidence="1">
    <location>
        <begin position="1"/>
        <end position="20"/>
    </location>
</feature>
<dbReference type="InterPro" id="IPR032675">
    <property type="entry name" value="LRR_dom_sf"/>
</dbReference>
<evidence type="ECO:0000313" key="4">
    <source>
        <dbReference type="Proteomes" id="UP001302676"/>
    </source>
</evidence>
<dbReference type="Gene3D" id="3.80.10.10">
    <property type="entry name" value="Ribonuclease Inhibitor"/>
    <property type="match status" value="1"/>
</dbReference>
<reference evidence="3" key="2">
    <citation type="submission" date="2023-05" db="EMBL/GenBank/DDBJ databases">
        <authorList>
            <consortium name="Lawrence Berkeley National Laboratory"/>
            <person name="Steindorff A."/>
            <person name="Hensen N."/>
            <person name="Bonometti L."/>
            <person name="Westerberg I."/>
            <person name="Brannstrom I.O."/>
            <person name="Guillou S."/>
            <person name="Cros-Aarteil S."/>
            <person name="Calhoun S."/>
            <person name="Haridas S."/>
            <person name="Kuo A."/>
            <person name="Mondo S."/>
            <person name="Pangilinan J."/>
            <person name="Riley R."/>
            <person name="Labutti K."/>
            <person name="Andreopoulos B."/>
            <person name="Lipzen A."/>
            <person name="Chen C."/>
            <person name="Yanf M."/>
            <person name="Daum C."/>
            <person name="Ng V."/>
            <person name="Clum A."/>
            <person name="Ohm R."/>
            <person name="Martin F."/>
            <person name="Silar P."/>
            <person name="Natvig D."/>
            <person name="Lalanne C."/>
            <person name="Gautier V."/>
            <person name="Ament-Velasquez S.L."/>
            <person name="Kruys A."/>
            <person name="Hutchinson M.I."/>
            <person name="Powell A.J."/>
            <person name="Barry K."/>
            <person name="Miller A.N."/>
            <person name="Grigoriev I.V."/>
            <person name="Debuchy R."/>
            <person name="Gladieux P."/>
            <person name="Thoren M.H."/>
            <person name="Johannesson H."/>
        </authorList>
    </citation>
    <scope>NUCLEOTIDE SEQUENCE</scope>
    <source>
        <strain evidence="3">CBS 141.50</strain>
    </source>
</reference>
<keyword evidence="4" id="KW-1185">Reference proteome</keyword>
<evidence type="ECO:0000313" key="3">
    <source>
        <dbReference type="EMBL" id="KAK4144316.1"/>
    </source>
</evidence>
<dbReference type="Gene3D" id="1.25.40.10">
    <property type="entry name" value="Tetratricopeptide repeat domain"/>
    <property type="match status" value="1"/>
</dbReference>
<dbReference type="Pfam" id="PF12937">
    <property type="entry name" value="F-box-like"/>
    <property type="match status" value="1"/>
</dbReference>
<dbReference type="GeneID" id="87813649"/>
<dbReference type="SUPFAM" id="SSF81383">
    <property type="entry name" value="F-box domain"/>
    <property type="match status" value="1"/>
</dbReference>
<dbReference type="SUPFAM" id="SSF52047">
    <property type="entry name" value="RNI-like"/>
    <property type="match status" value="1"/>
</dbReference>
<dbReference type="Gene3D" id="1.20.1280.50">
    <property type="match status" value="1"/>
</dbReference>
<dbReference type="InterPro" id="IPR011990">
    <property type="entry name" value="TPR-like_helical_dom_sf"/>
</dbReference>